<comment type="function">
    <text evidence="4">Chaperone protein which promotes assembly of the 20S proteasome as part of a heterodimer with PSMG1.</text>
</comment>
<dbReference type="InterPro" id="IPR038389">
    <property type="entry name" value="PSMG2_sf"/>
</dbReference>
<dbReference type="GO" id="GO:0005829">
    <property type="term" value="C:cytosol"/>
    <property type="evidence" value="ECO:0000318"/>
    <property type="project" value="GO_Central"/>
</dbReference>
<dbReference type="EMBL" id="KQ971321">
    <property type="protein sequence ID" value="EFA00081.1"/>
    <property type="molecule type" value="Genomic_DNA"/>
</dbReference>
<dbReference type="InterPro" id="IPR016562">
    <property type="entry name" value="Proteasome_assmbl_chp_2_euk"/>
</dbReference>
<dbReference type="KEGG" id="tca:664320"/>
<dbReference type="PANTHER" id="PTHR12970">
    <property type="entry name" value="PROTEASOME ASSEMBLY CHAPERONE 2"/>
    <property type="match status" value="1"/>
</dbReference>
<dbReference type="OMA" id="HSTPFRY"/>
<dbReference type="FunCoup" id="D6WHI2">
    <property type="interactions" value="1350"/>
</dbReference>
<dbReference type="Proteomes" id="UP000007266">
    <property type="component" value="Linkage group 3"/>
</dbReference>
<dbReference type="GO" id="GO:0005634">
    <property type="term" value="C:nucleus"/>
    <property type="evidence" value="ECO:0000318"/>
    <property type="project" value="GO_Central"/>
</dbReference>
<comment type="subunit">
    <text evidence="4">Forms a heterodimer with PSMG1.</text>
</comment>
<dbReference type="OrthoDB" id="10260712at2759"/>
<comment type="similarity">
    <text evidence="3 4">Belongs to the PSMG2 family.</text>
</comment>
<dbReference type="GO" id="GO:0043248">
    <property type="term" value="P:proteasome assembly"/>
    <property type="evidence" value="ECO:0000318"/>
    <property type="project" value="GO_Central"/>
</dbReference>
<dbReference type="eggNOG" id="KOG3112">
    <property type="taxonomic scope" value="Eukaryota"/>
</dbReference>
<name>D6WHI2_TRICA</name>
<dbReference type="HOGENOM" id="CLU_062640_3_0_1"/>
<dbReference type="PIRSF" id="PIRSF010044">
    <property type="entry name" value="UCP010044"/>
    <property type="match status" value="1"/>
</dbReference>
<keyword evidence="2 4" id="KW-0143">Chaperone</keyword>
<dbReference type="STRING" id="7070.D6WHI2"/>
<sequence>MAELFKFSQKPNLEGFTLLIPSVSVGNVPQLTIDLLITSLNFKKVATIWHPAIVSSVGSDPYRTDGPEICTACELYINEDLKVALIQLRSAINAKLATKFFTDLKNSLTQFKIKSIVILASSFDYELHVVSSNKFYYISNQEITDVMKSLNVKPKEVEFNGKYLVHGSGFAVKLFEVLESNFECTVLIKYVSEGDNRPDAIACINVLNKFVNGFTKCNVTEIKFPSSWNCVFGGPPPLGIY</sequence>
<evidence type="ECO:0000256" key="1">
    <source>
        <dbReference type="ARBA" id="ARBA00019186"/>
    </source>
</evidence>
<keyword evidence="6" id="KW-1185">Reference proteome</keyword>
<dbReference type="InParanoid" id="D6WHI2"/>
<evidence type="ECO:0000256" key="4">
    <source>
        <dbReference type="PIRNR" id="PIRNR010044"/>
    </source>
</evidence>
<dbReference type="Gene3D" id="3.40.50.10900">
    <property type="entry name" value="PAC-like subunit"/>
    <property type="match status" value="1"/>
</dbReference>
<organism evidence="5 6">
    <name type="scientific">Tribolium castaneum</name>
    <name type="common">Red flour beetle</name>
    <dbReference type="NCBI Taxonomy" id="7070"/>
    <lineage>
        <taxon>Eukaryota</taxon>
        <taxon>Metazoa</taxon>
        <taxon>Ecdysozoa</taxon>
        <taxon>Arthropoda</taxon>
        <taxon>Hexapoda</taxon>
        <taxon>Insecta</taxon>
        <taxon>Pterygota</taxon>
        <taxon>Neoptera</taxon>
        <taxon>Endopterygota</taxon>
        <taxon>Coleoptera</taxon>
        <taxon>Polyphaga</taxon>
        <taxon>Cucujiformia</taxon>
        <taxon>Tenebrionidae</taxon>
        <taxon>Tenebrionidae incertae sedis</taxon>
        <taxon>Tribolium</taxon>
    </lineage>
</organism>
<accession>D6WHI2</accession>
<dbReference type="PANTHER" id="PTHR12970:SF1">
    <property type="entry name" value="PROTEASOME ASSEMBLY CHAPERONE 2"/>
    <property type="match status" value="1"/>
</dbReference>
<protein>
    <recommendedName>
        <fullName evidence="1 4">Proteasome assembly chaperone 2</fullName>
    </recommendedName>
</protein>
<keyword evidence="5" id="KW-0647">Proteasome</keyword>
<proteinExistence type="inferred from homology"/>
<dbReference type="AlphaFoldDB" id="D6WHI2"/>
<reference evidence="5 6" key="2">
    <citation type="journal article" date="2010" name="Nucleic Acids Res.">
        <title>BeetleBase in 2010: revisions to provide comprehensive genomic information for Tribolium castaneum.</title>
        <authorList>
            <person name="Kim H.S."/>
            <person name="Murphy T."/>
            <person name="Xia J."/>
            <person name="Caragea D."/>
            <person name="Park Y."/>
            <person name="Beeman R.W."/>
            <person name="Lorenzen M.D."/>
            <person name="Butcher S."/>
            <person name="Manak J.R."/>
            <person name="Brown S.J."/>
        </authorList>
    </citation>
    <scope>GENOME REANNOTATION</scope>
    <source>
        <strain evidence="5 6">Georgia GA2</strain>
    </source>
</reference>
<dbReference type="PhylomeDB" id="D6WHI2"/>
<reference evidence="5 6" key="1">
    <citation type="journal article" date="2008" name="Nature">
        <title>The genome of the model beetle and pest Tribolium castaneum.</title>
        <authorList>
            <consortium name="Tribolium Genome Sequencing Consortium"/>
            <person name="Richards S."/>
            <person name="Gibbs R.A."/>
            <person name="Weinstock G.M."/>
            <person name="Brown S.J."/>
            <person name="Denell R."/>
            <person name="Beeman R.W."/>
            <person name="Gibbs R."/>
            <person name="Beeman R.W."/>
            <person name="Brown S.J."/>
            <person name="Bucher G."/>
            <person name="Friedrich M."/>
            <person name="Grimmelikhuijzen C.J."/>
            <person name="Klingler M."/>
            <person name="Lorenzen M."/>
            <person name="Richards S."/>
            <person name="Roth S."/>
            <person name="Schroder R."/>
            <person name="Tautz D."/>
            <person name="Zdobnov E.M."/>
            <person name="Muzny D."/>
            <person name="Gibbs R.A."/>
            <person name="Weinstock G.M."/>
            <person name="Attaway T."/>
            <person name="Bell S."/>
            <person name="Buhay C.J."/>
            <person name="Chandrabose M.N."/>
            <person name="Chavez D."/>
            <person name="Clerk-Blankenburg K.P."/>
            <person name="Cree A."/>
            <person name="Dao M."/>
            <person name="Davis C."/>
            <person name="Chacko J."/>
            <person name="Dinh H."/>
            <person name="Dugan-Rocha S."/>
            <person name="Fowler G."/>
            <person name="Garner T.T."/>
            <person name="Garnes J."/>
            <person name="Gnirke A."/>
            <person name="Hawes A."/>
            <person name="Hernandez J."/>
            <person name="Hines S."/>
            <person name="Holder M."/>
            <person name="Hume J."/>
            <person name="Jhangiani S.N."/>
            <person name="Joshi V."/>
            <person name="Khan Z.M."/>
            <person name="Jackson L."/>
            <person name="Kovar C."/>
            <person name="Kowis A."/>
            <person name="Lee S."/>
            <person name="Lewis L.R."/>
            <person name="Margolis J."/>
            <person name="Morgan M."/>
            <person name="Nazareth L.V."/>
            <person name="Nguyen N."/>
            <person name="Okwuonu G."/>
            <person name="Parker D."/>
            <person name="Richards S."/>
            <person name="Ruiz S.J."/>
            <person name="Santibanez J."/>
            <person name="Savard J."/>
            <person name="Scherer S.E."/>
            <person name="Schneider B."/>
            <person name="Sodergren E."/>
            <person name="Tautz D."/>
            <person name="Vattahil S."/>
            <person name="Villasana D."/>
            <person name="White C.S."/>
            <person name="Wright R."/>
            <person name="Park Y."/>
            <person name="Beeman R.W."/>
            <person name="Lord J."/>
            <person name="Oppert B."/>
            <person name="Lorenzen M."/>
            <person name="Brown S."/>
            <person name="Wang L."/>
            <person name="Savard J."/>
            <person name="Tautz D."/>
            <person name="Richards S."/>
            <person name="Weinstock G."/>
            <person name="Gibbs R.A."/>
            <person name="Liu Y."/>
            <person name="Worley K."/>
            <person name="Weinstock G."/>
            <person name="Elsik C.G."/>
            <person name="Reese J.T."/>
            <person name="Elhaik E."/>
            <person name="Landan G."/>
            <person name="Graur D."/>
            <person name="Arensburger P."/>
            <person name="Atkinson P."/>
            <person name="Beeman R.W."/>
            <person name="Beidler J."/>
            <person name="Brown S.J."/>
            <person name="Demuth J.P."/>
            <person name="Drury D.W."/>
            <person name="Du Y.Z."/>
            <person name="Fujiwara H."/>
            <person name="Lorenzen M."/>
            <person name="Maselli V."/>
            <person name="Osanai M."/>
            <person name="Park Y."/>
            <person name="Robertson H.M."/>
            <person name="Tu Z."/>
            <person name="Wang J.J."/>
            <person name="Wang S."/>
            <person name="Richards S."/>
            <person name="Song H."/>
            <person name="Zhang L."/>
            <person name="Sodergren E."/>
            <person name="Werner D."/>
            <person name="Stanke M."/>
            <person name="Morgenstern B."/>
            <person name="Solovyev V."/>
            <person name="Kosarev P."/>
            <person name="Brown G."/>
            <person name="Chen H.C."/>
            <person name="Ermolaeva O."/>
            <person name="Hlavina W."/>
            <person name="Kapustin Y."/>
            <person name="Kiryutin B."/>
            <person name="Kitts P."/>
            <person name="Maglott D."/>
            <person name="Pruitt K."/>
            <person name="Sapojnikov V."/>
            <person name="Souvorov A."/>
            <person name="Mackey A.J."/>
            <person name="Waterhouse R.M."/>
            <person name="Wyder S."/>
            <person name="Zdobnov E.M."/>
            <person name="Zdobnov E.M."/>
            <person name="Wyder S."/>
            <person name="Kriventseva E.V."/>
            <person name="Kadowaki T."/>
            <person name="Bork P."/>
            <person name="Aranda M."/>
            <person name="Bao R."/>
            <person name="Beermann A."/>
            <person name="Berns N."/>
            <person name="Bolognesi R."/>
            <person name="Bonneton F."/>
            <person name="Bopp D."/>
            <person name="Brown S.J."/>
            <person name="Bucher G."/>
            <person name="Butts T."/>
            <person name="Chaumot A."/>
            <person name="Denell R.E."/>
            <person name="Ferrier D.E."/>
            <person name="Friedrich M."/>
            <person name="Gordon C.M."/>
            <person name="Jindra M."/>
            <person name="Klingler M."/>
            <person name="Lan Q."/>
            <person name="Lattorff H.M."/>
            <person name="Laudet V."/>
            <person name="von Levetsow C."/>
            <person name="Liu Z."/>
            <person name="Lutz R."/>
            <person name="Lynch J.A."/>
            <person name="da Fonseca R.N."/>
            <person name="Posnien N."/>
            <person name="Reuter R."/>
            <person name="Roth S."/>
            <person name="Savard J."/>
            <person name="Schinko J.B."/>
            <person name="Schmitt C."/>
            <person name="Schoppmeier M."/>
            <person name="Schroder R."/>
            <person name="Shippy T.D."/>
            <person name="Simonnet F."/>
            <person name="Marques-Souza H."/>
            <person name="Tautz D."/>
            <person name="Tomoyasu Y."/>
            <person name="Trauner J."/>
            <person name="Van der Zee M."/>
            <person name="Vervoort M."/>
            <person name="Wittkopp N."/>
            <person name="Wimmer E.A."/>
            <person name="Yang X."/>
            <person name="Jones A.K."/>
            <person name="Sattelle D.B."/>
            <person name="Ebert P.R."/>
            <person name="Nelson D."/>
            <person name="Scott J.G."/>
            <person name="Beeman R.W."/>
            <person name="Muthukrishnan S."/>
            <person name="Kramer K.J."/>
            <person name="Arakane Y."/>
            <person name="Beeman R.W."/>
            <person name="Zhu Q."/>
            <person name="Hogenkamp D."/>
            <person name="Dixit R."/>
            <person name="Oppert B."/>
            <person name="Jiang H."/>
            <person name="Zou Z."/>
            <person name="Marshall J."/>
            <person name="Elpidina E."/>
            <person name="Vinokurov K."/>
            <person name="Oppert C."/>
            <person name="Zou Z."/>
            <person name="Evans J."/>
            <person name="Lu Z."/>
            <person name="Zhao P."/>
            <person name="Sumathipala N."/>
            <person name="Altincicek B."/>
            <person name="Vilcinskas A."/>
            <person name="Williams M."/>
            <person name="Hultmark D."/>
            <person name="Hetru C."/>
            <person name="Jiang H."/>
            <person name="Grimmelikhuijzen C.J."/>
            <person name="Hauser F."/>
            <person name="Cazzamali G."/>
            <person name="Williamson M."/>
            <person name="Park Y."/>
            <person name="Li B."/>
            <person name="Tanaka Y."/>
            <person name="Predel R."/>
            <person name="Neupert S."/>
            <person name="Schachtner J."/>
            <person name="Verleyen P."/>
            <person name="Raible F."/>
            <person name="Bork P."/>
            <person name="Friedrich M."/>
            <person name="Walden K.K."/>
            <person name="Robertson H.M."/>
            <person name="Angeli S."/>
            <person name="Foret S."/>
            <person name="Bucher G."/>
            <person name="Schuetz S."/>
            <person name="Maleszka R."/>
            <person name="Wimmer E.A."/>
            <person name="Beeman R.W."/>
            <person name="Lorenzen M."/>
            <person name="Tomoyasu Y."/>
            <person name="Miller S.C."/>
            <person name="Grossmann D."/>
            <person name="Bucher G."/>
        </authorList>
    </citation>
    <scope>NUCLEOTIDE SEQUENCE [LARGE SCALE GENOMIC DNA]</scope>
    <source>
        <strain evidence="5 6">Georgia GA2</strain>
    </source>
</reference>
<evidence type="ECO:0000313" key="5">
    <source>
        <dbReference type="EMBL" id="EFA00081.1"/>
    </source>
</evidence>
<evidence type="ECO:0000256" key="3">
    <source>
        <dbReference type="ARBA" id="ARBA00025745"/>
    </source>
</evidence>
<evidence type="ECO:0000313" key="6">
    <source>
        <dbReference type="Proteomes" id="UP000007266"/>
    </source>
</evidence>
<dbReference type="InterPro" id="IPR019151">
    <property type="entry name" value="Proteasome_assmbl_chaperone_2"/>
</dbReference>
<dbReference type="GO" id="GO:0000502">
    <property type="term" value="C:proteasome complex"/>
    <property type="evidence" value="ECO:0007669"/>
    <property type="project" value="UniProtKB-KW"/>
</dbReference>
<gene>
    <name evidence="5" type="primary">AUGUSTUS-3.0.2_02896</name>
    <name evidence="5" type="ORF">TcasGA2_TC002896</name>
</gene>
<dbReference type="Pfam" id="PF09754">
    <property type="entry name" value="PAC2"/>
    <property type="match status" value="1"/>
</dbReference>
<evidence type="ECO:0000256" key="2">
    <source>
        <dbReference type="ARBA" id="ARBA00023186"/>
    </source>
</evidence>